<accession>A0A9D5CF56</accession>
<feature type="region of interest" description="Disordered" evidence="1">
    <location>
        <begin position="1"/>
        <end position="54"/>
    </location>
</feature>
<comment type="caution">
    <text evidence="2">The sequence shown here is derived from an EMBL/GenBank/DDBJ whole genome shotgun (WGS) entry which is preliminary data.</text>
</comment>
<reference evidence="2" key="2">
    <citation type="journal article" date="2022" name="Hortic Res">
        <title>The genome of Dioscorea zingiberensis sheds light on the biosynthesis, origin and evolution of the medicinally important diosgenin saponins.</title>
        <authorList>
            <person name="Li Y."/>
            <person name="Tan C."/>
            <person name="Li Z."/>
            <person name="Guo J."/>
            <person name="Li S."/>
            <person name="Chen X."/>
            <person name="Wang C."/>
            <person name="Dai X."/>
            <person name="Yang H."/>
            <person name="Song W."/>
            <person name="Hou L."/>
            <person name="Xu J."/>
            <person name="Tong Z."/>
            <person name="Xu A."/>
            <person name="Yuan X."/>
            <person name="Wang W."/>
            <person name="Yang Q."/>
            <person name="Chen L."/>
            <person name="Sun Z."/>
            <person name="Wang K."/>
            <person name="Pan B."/>
            <person name="Chen J."/>
            <person name="Bao Y."/>
            <person name="Liu F."/>
            <person name="Qi X."/>
            <person name="Gang D.R."/>
            <person name="Wen J."/>
            <person name="Li J."/>
        </authorList>
    </citation>
    <scope>NUCLEOTIDE SEQUENCE</scope>
    <source>
        <strain evidence="2">Dzin_1.0</strain>
    </source>
</reference>
<name>A0A9D5CF56_9LILI</name>
<feature type="compositionally biased region" description="Basic and acidic residues" evidence="1">
    <location>
        <begin position="33"/>
        <end position="44"/>
    </location>
</feature>
<reference evidence="2" key="1">
    <citation type="submission" date="2021-03" db="EMBL/GenBank/DDBJ databases">
        <authorList>
            <person name="Li Z."/>
            <person name="Yang C."/>
        </authorList>
    </citation>
    <scope>NUCLEOTIDE SEQUENCE</scope>
    <source>
        <strain evidence="2">Dzin_1.0</strain>
        <tissue evidence="2">Leaf</tissue>
    </source>
</reference>
<dbReference type="AlphaFoldDB" id="A0A9D5CF56"/>
<protein>
    <submittedName>
        <fullName evidence="2">Uncharacterized protein</fullName>
    </submittedName>
</protein>
<sequence length="54" mass="5551">MASMKATRPVGIVDSSTKGPDVKAPSASKQPPKKAEPKASDSKKKVGKSAGKKK</sequence>
<proteinExistence type="predicted"/>
<evidence type="ECO:0000313" key="2">
    <source>
        <dbReference type="EMBL" id="KAJ0971558.1"/>
    </source>
</evidence>
<feature type="compositionally biased region" description="Basic residues" evidence="1">
    <location>
        <begin position="45"/>
        <end position="54"/>
    </location>
</feature>
<organism evidence="2 3">
    <name type="scientific">Dioscorea zingiberensis</name>
    <dbReference type="NCBI Taxonomy" id="325984"/>
    <lineage>
        <taxon>Eukaryota</taxon>
        <taxon>Viridiplantae</taxon>
        <taxon>Streptophyta</taxon>
        <taxon>Embryophyta</taxon>
        <taxon>Tracheophyta</taxon>
        <taxon>Spermatophyta</taxon>
        <taxon>Magnoliopsida</taxon>
        <taxon>Liliopsida</taxon>
        <taxon>Dioscoreales</taxon>
        <taxon>Dioscoreaceae</taxon>
        <taxon>Dioscorea</taxon>
    </lineage>
</organism>
<gene>
    <name evidence="2" type="ORF">J5N97_019517</name>
</gene>
<evidence type="ECO:0000313" key="3">
    <source>
        <dbReference type="Proteomes" id="UP001085076"/>
    </source>
</evidence>
<dbReference type="Proteomes" id="UP001085076">
    <property type="component" value="Miscellaneous, Linkage group lg05"/>
</dbReference>
<evidence type="ECO:0000256" key="1">
    <source>
        <dbReference type="SAM" id="MobiDB-lite"/>
    </source>
</evidence>
<keyword evidence="3" id="KW-1185">Reference proteome</keyword>
<dbReference type="EMBL" id="JAGGNH010000005">
    <property type="protein sequence ID" value="KAJ0971558.1"/>
    <property type="molecule type" value="Genomic_DNA"/>
</dbReference>